<dbReference type="GO" id="GO:0043386">
    <property type="term" value="P:mycotoxin biosynthetic process"/>
    <property type="evidence" value="ECO:0007669"/>
    <property type="project" value="InterPro"/>
</dbReference>
<keyword evidence="2" id="KW-0560">Oxidoreductase</keyword>
<dbReference type="AlphaFoldDB" id="A0A2G8SL60"/>
<dbReference type="Proteomes" id="UP000230002">
    <property type="component" value="Unassembled WGS sequence"/>
</dbReference>
<evidence type="ECO:0000313" key="5">
    <source>
        <dbReference type="EMBL" id="PIL34497.1"/>
    </source>
</evidence>
<comment type="similarity">
    <text evidence="3">Belongs to the ustYa family.</text>
</comment>
<dbReference type="PANTHER" id="PTHR33365">
    <property type="entry name" value="YALI0B05434P"/>
    <property type="match status" value="1"/>
</dbReference>
<reference evidence="5 6" key="1">
    <citation type="journal article" date="2015" name="Sci. Rep.">
        <title>Chromosome-level genome map provides insights into diverse defense mechanisms in the medicinal fungus Ganoderma sinense.</title>
        <authorList>
            <person name="Zhu Y."/>
            <person name="Xu J."/>
            <person name="Sun C."/>
            <person name="Zhou S."/>
            <person name="Xu H."/>
            <person name="Nelson D.R."/>
            <person name="Qian J."/>
            <person name="Song J."/>
            <person name="Luo H."/>
            <person name="Xiang L."/>
            <person name="Li Y."/>
            <person name="Xu Z."/>
            <person name="Ji A."/>
            <person name="Wang L."/>
            <person name="Lu S."/>
            <person name="Hayward A."/>
            <person name="Sun W."/>
            <person name="Li X."/>
            <person name="Schwartz D.C."/>
            <person name="Wang Y."/>
            <person name="Chen S."/>
        </authorList>
    </citation>
    <scope>NUCLEOTIDE SEQUENCE [LARGE SCALE GENOMIC DNA]</scope>
    <source>
        <strain evidence="5 6">ZZ0214-1</strain>
    </source>
</reference>
<proteinExistence type="inferred from homology"/>
<dbReference type="OrthoDB" id="3687641at2759"/>
<dbReference type="PANTHER" id="PTHR33365:SF11">
    <property type="entry name" value="TAT PATHWAY SIGNAL SEQUENCE"/>
    <property type="match status" value="1"/>
</dbReference>
<comment type="caution">
    <text evidence="5">The sequence shown here is derived from an EMBL/GenBank/DDBJ whole genome shotgun (WGS) entry which is preliminary data.</text>
</comment>
<keyword evidence="6" id="KW-1185">Reference proteome</keyword>
<dbReference type="GO" id="GO:0016491">
    <property type="term" value="F:oxidoreductase activity"/>
    <property type="evidence" value="ECO:0007669"/>
    <property type="project" value="UniProtKB-KW"/>
</dbReference>
<keyword evidence="4" id="KW-1133">Transmembrane helix</keyword>
<comment type="pathway">
    <text evidence="1">Mycotoxin biosynthesis.</text>
</comment>
<dbReference type="InterPro" id="IPR021765">
    <property type="entry name" value="UstYa-like"/>
</dbReference>
<keyword evidence="4" id="KW-0812">Transmembrane</keyword>
<feature type="transmembrane region" description="Helical" evidence="4">
    <location>
        <begin position="6"/>
        <end position="26"/>
    </location>
</feature>
<evidence type="ECO:0000256" key="4">
    <source>
        <dbReference type="SAM" id="Phobius"/>
    </source>
</evidence>
<evidence type="ECO:0000256" key="1">
    <source>
        <dbReference type="ARBA" id="ARBA00004685"/>
    </source>
</evidence>
<keyword evidence="4" id="KW-0472">Membrane</keyword>
<dbReference type="STRING" id="1077348.A0A2G8SL60"/>
<evidence type="ECO:0000256" key="3">
    <source>
        <dbReference type="ARBA" id="ARBA00035112"/>
    </source>
</evidence>
<evidence type="ECO:0000313" key="6">
    <source>
        <dbReference type="Proteomes" id="UP000230002"/>
    </source>
</evidence>
<protein>
    <submittedName>
        <fullName evidence="5">Uncharacterized protein</fullName>
    </submittedName>
</protein>
<dbReference type="Pfam" id="PF11807">
    <property type="entry name" value="UstYa"/>
    <property type="match status" value="1"/>
</dbReference>
<dbReference type="EMBL" id="AYKW01000005">
    <property type="protein sequence ID" value="PIL34497.1"/>
    <property type="molecule type" value="Genomic_DNA"/>
</dbReference>
<gene>
    <name evidence="5" type="ORF">GSI_03274</name>
</gene>
<sequence>MLSSPAPLLLFACIVSLYTFLTLSILDDIRVVLKRRPTPLSHYSESQSFCADSCPVDISVNPLAWIEDDVPDHLALLGAKKHVLMPVEESVRFGVHEPEAYDEWLSLISPEDQGNVRLGPNHRFMNVALIHQQHCLRFFRTHLVEDESLSQADVHHTEHCLSLWREHTLCAADITLEPGDPFAHNFTAQRDMGVRQCMDVRAFYKTMWKYWGDWVQYLESRGMEPAH</sequence>
<name>A0A2G8SL60_9APHY</name>
<organism evidence="5 6">
    <name type="scientific">Ganoderma sinense ZZ0214-1</name>
    <dbReference type="NCBI Taxonomy" id="1077348"/>
    <lineage>
        <taxon>Eukaryota</taxon>
        <taxon>Fungi</taxon>
        <taxon>Dikarya</taxon>
        <taxon>Basidiomycota</taxon>
        <taxon>Agaricomycotina</taxon>
        <taxon>Agaricomycetes</taxon>
        <taxon>Polyporales</taxon>
        <taxon>Polyporaceae</taxon>
        <taxon>Ganoderma</taxon>
    </lineage>
</organism>
<evidence type="ECO:0000256" key="2">
    <source>
        <dbReference type="ARBA" id="ARBA00023002"/>
    </source>
</evidence>
<accession>A0A2G8SL60</accession>